<keyword evidence="3" id="KW-1185">Reference proteome</keyword>
<reference evidence="2" key="1">
    <citation type="journal article" date="2019" name="Environ. Microbiol.">
        <title>Fungal ecological strategies reflected in gene transcription - a case study of two litter decomposers.</title>
        <authorList>
            <person name="Barbi F."/>
            <person name="Kohler A."/>
            <person name="Barry K."/>
            <person name="Baskaran P."/>
            <person name="Daum C."/>
            <person name="Fauchery L."/>
            <person name="Ihrmark K."/>
            <person name="Kuo A."/>
            <person name="LaButti K."/>
            <person name="Lipzen A."/>
            <person name="Morin E."/>
            <person name="Grigoriev I.V."/>
            <person name="Henrissat B."/>
            <person name="Lindahl B."/>
            <person name="Martin F."/>
        </authorList>
    </citation>
    <scope>NUCLEOTIDE SEQUENCE</scope>
    <source>
        <strain evidence="2">JB14</strain>
    </source>
</reference>
<proteinExistence type="predicted"/>
<evidence type="ECO:0000256" key="1">
    <source>
        <dbReference type="SAM" id="MobiDB-lite"/>
    </source>
</evidence>
<feature type="compositionally biased region" description="Basic and acidic residues" evidence="1">
    <location>
        <begin position="178"/>
        <end position="195"/>
    </location>
</feature>
<protein>
    <submittedName>
        <fullName evidence="2">Uncharacterized protein</fullName>
    </submittedName>
</protein>
<sequence>MFESLSPKLEMCEQTFEGNVAAFERHHRDWFIKDSTLICHAFVGEKRQPYAFHGYPTDSSQFDPANDPLDDNCCFHDIQPPLIKAPTRDSSPPMRLFGDDSGSDVEFIGQAPPSLGKIHPSLFMGLQGLESTPINPRLAYSTANMKIPGFNGFPRLEGGHINTSLLDYDSILTQGRANPEKKKDPKQVEKRSNKKGEEVLMLLRPATKGVAMIMERFTHPGNFKTTSAFSIDLLHDLHQEQVAMFNASA</sequence>
<evidence type="ECO:0000313" key="2">
    <source>
        <dbReference type="EMBL" id="KAE9393839.1"/>
    </source>
</evidence>
<name>A0A6A4H6J9_9AGAR</name>
<gene>
    <name evidence="2" type="ORF">BT96DRAFT_943647</name>
</gene>
<accession>A0A6A4H6J9</accession>
<feature type="region of interest" description="Disordered" evidence="1">
    <location>
        <begin position="174"/>
        <end position="195"/>
    </location>
</feature>
<evidence type="ECO:0000313" key="3">
    <source>
        <dbReference type="Proteomes" id="UP000799118"/>
    </source>
</evidence>
<dbReference type="EMBL" id="ML769563">
    <property type="protein sequence ID" value="KAE9393839.1"/>
    <property type="molecule type" value="Genomic_DNA"/>
</dbReference>
<organism evidence="2 3">
    <name type="scientific">Gymnopus androsaceus JB14</name>
    <dbReference type="NCBI Taxonomy" id="1447944"/>
    <lineage>
        <taxon>Eukaryota</taxon>
        <taxon>Fungi</taxon>
        <taxon>Dikarya</taxon>
        <taxon>Basidiomycota</taxon>
        <taxon>Agaricomycotina</taxon>
        <taxon>Agaricomycetes</taxon>
        <taxon>Agaricomycetidae</taxon>
        <taxon>Agaricales</taxon>
        <taxon>Marasmiineae</taxon>
        <taxon>Omphalotaceae</taxon>
        <taxon>Gymnopus</taxon>
    </lineage>
</organism>
<dbReference type="AlphaFoldDB" id="A0A6A4H6J9"/>
<dbReference type="Proteomes" id="UP000799118">
    <property type="component" value="Unassembled WGS sequence"/>
</dbReference>